<dbReference type="Gene3D" id="3.40.50.300">
    <property type="entry name" value="P-loop containing nucleotide triphosphate hydrolases"/>
    <property type="match status" value="1"/>
</dbReference>
<dbReference type="OMA" id="DITMCAS"/>
<sequence length="636" mass="69061">GPVTMATAQALPWGAGAAGRQPPVPVPRQVCGAEALGDLLGCDPARRVKVLSVFGKTGDGKSHCLNEALCGGRPVFPTGRGQAPATLGVRAALAPGGHLLLLDTEGLLGPTAHPARRRRLLLRVLALSDVAVYRTRAERLPRDLFQFVGGASGAYGRFFAGELRALAARLGRPGEETPAARLGPAVLVFHETTRTRLLGHGGDPGEADRLLQRRLRSLDLDTAWFSCLRYVGTHTPRPPTDFSAFRAAALDLLRDTGTRAPRPLHVVYGALKALTEKFNGELSGDPNPSSFFPDAYFTCNALCLSCGCRCVNGMNHERDGEPHGAQGLCRFSHRYGNRVLLCKRCYERGREEVLQPRAAASTDSTLLGIAKFAWSGWVLECPRCGVVYRSRRFWYGNPEPEGSAARTQVRHVWPGPHTGRRVLDGVGEALELVSGYGAPPARAAAAWLADLVAPAYWRPNGDITMCASCRLPFAPGEQKHHCRACGEGFCHSCSGQRMPVPARGWGLTPVRVCRSCFRARQGEPPEPAPEAERAPLARRVTEATQTALELVSAAVEYPLGLVTEAVRPSYWTSDRDLARCQLCQSSFTAHLRRHHCRACGRGVCQDCSPEQRPVPSRGWPLPVRVCLECARRRGRL</sequence>
<dbReference type="PROSITE" id="PS50178">
    <property type="entry name" value="ZF_FYVE"/>
    <property type="match status" value="2"/>
</dbReference>
<dbReference type="GO" id="GO:0032266">
    <property type="term" value="F:phosphatidylinositol-3-phosphate binding"/>
    <property type="evidence" value="ECO:0000318"/>
    <property type="project" value="GO_Central"/>
</dbReference>
<protein>
    <recommendedName>
        <fullName evidence="5">FYVE-type domain-containing protein</fullName>
    </recommendedName>
</protein>
<feature type="domain" description="FYVE-type" evidence="5">
    <location>
        <begin position="574"/>
        <end position="634"/>
    </location>
</feature>
<evidence type="ECO:0000256" key="1">
    <source>
        <dbReference type="ARBA" id="ARBA00022723"/>
    </source>
</evidence>
<keyword evidence="7" id="KW-1185">Reference proteome</keyword>
<dbReference type="GO" id="GO:0140042">
    <property type="term" value="P:lipid droplet formation"/>
    <property type="evidence" value="ECO:0000318"/>
    <property type="project" value="GO_Central"/>
</dbReference>
<dbReference type="InterPro" id="IPR042427">
    <property type="entry name" value="ZFYV1"/>
</dbReference>
<dbReference type="InterPro" id="IPR011011">
    <property type="entry name" value="Znf_FYVE_PHD"/>
</dbReference>
<dbReference type="AlphaFoldDB" id="A0A6I8NJ69"/>
<dbReference type="GO" id="GO:0043325">
    <property type="term" value="F:phosphatidylinositol-3,4-bisphosphate binding"/>
    <property type="evidence" value="ECO:0000318"/>
    <property type="project" value="GO_Central"/>
</dbReference>
<dbReference type="CDD" id="cd15734">
    <property type="entry name" value="FYVE_ZFYV1"/>
    <property type="match status" value="1"/>
</dbReference>
<keyword evidence="1" id="KW-0479">Metal-binding</keyword>
<evidence type="ECO:0000259" key="5">
    <source>
        <dbReference type="PROSITE" id="PS50178"/>
    </source>
</evidence>
<dbReference type="Gene3D" id="3.30.40.10">
    <property type="entry name" value="Zinc/RING finger domain, C3HC4 (zinc finger)"/>
    <property type="match status" value="2"/>
</dbReference>
<proteinExistence type="predicted"/>
<dbReference type="SUPFAM" id="SSF57903">
    <property type="entry name" value="FYVE/PHD zinc finger"/>
    <property type="match status" value="2"/>
</dbReference>
<organism evidence="6 7">
    <name type="scientific">Ornithorhynchus anatinus</name>
    <name type="common">Duckbill platypus</name>
    <dbReference type="NCBI Taxonomy" id="9258"/>
    <lineage>
        <taxon>Eukaryota</taxon>
        <taxon>Metazoa</taxon>
        <taxon>Chordata</taxon>
        <taxon>Craniata</taxon>
        <taxon>Vertebrata</taxon>
        <taxon>Euteleostomi</taxon>
        <taxon>Mammalia</taxon>
        <taxon>Monotremata</taxon>
        <taxon>Ornithorhynchidae</taxon>
        <taxon>Ornithorhynchus</taxon>
    </lineage>
</organism>
<dbReference type="GO" id="GO:0005811">
    <property type="term" value="C:lipid droplet"/>
    <property type="evidence" value="ECO:0000318"/>
    <property type="project" value="GO_Central"/>
</dbReference>
<feature type="domain" description="FYVE-type" evidence="5">
    <location>
        <begin position="460"/>
        <end position="521"/>
    </location>
</feature>
<evidence type="ECO:0000313" key="7">
    <source>
        <dbReference type="Proteomes" id="UP000002279"/>
    </source>
</evidence>
<dbReference type="Bgee" id="ENSOANG00000039430">
    <property type="expression patterns" value="Expressed in heart and 7 other cell types or tissues"/>
</dbReference>
<dbReference type="Pfam" id="PF01363">
    <property type="entry name" value="FYVE"/>
    <property type="match status" value="2"/>
</dbReference>
<dbReference type="GO" id="GO:0008270">
    <property type="term" value="F:zinc ion binding"/>
    <property type="evidence" value="ECO:0007669"/>
    <property type="project" value="UniProtKB-KW"/>
</dbReference>
<dbReference type="InterPro" id="IPR017455">
    <property type="entry name" value="Znf_FYVE-rel"/>
</dbReference>
<dbReference type="SUPFAM" id="SSF52540">
    <property type="entry name" value="P-loop containing nucleoside triphosphate hydrolases"/>
    <property type="match status" value="1"/>
</dbReference>
<dbReference type="InterPro" id="IPR027417">
    <property type="entry name" value="P-loop_NTPase"/>
</dbReference>
<accession>A0A6I8NJ69</accession>
<keyword evidence="2 4" id="KW-0863">Zinc-finger</keyword>
<dbReference type="PANTHER" id="PTHR46624">
    <property type="entry name" value="AGAP002036-PA"/>
    <property type="match status" value="1"/>
</dbReference>
<dbReference type="GO" id="GO:0005547">
    <property type="term" value="F:phosphatidylinositol-3,4,5-trisphosphate binding"/>
    <property type="evidence" value="ECO:0000318"/>
    <property type="project" value="GO_Central"/>
</dbReference>
<reference evidence="6" key="3">
    <citation type="submission" date="2025-09" db="UniProtKB">
        <authorList>
            <consortium name="Ensembl"/>
        </authorList>
    </citation>
    <scope>IDENTIFICATION</scope>
    <source>
        <strain evidence="6">Glennie</strain>
    </source>
</reference>
<dbReference type="InterPro" id="IPR013083">
    <property type="entry name" value="Znf_RING/FYVE/PHD"/>
</dbReference>
<dbReference type="InParanoid" id="A0A6I8NJ69"/>
<dbReference type="GeneTree" id="ENSGT00940000165302"/>
<evidence type="ECO:0000256" key="4">
    <source>
        <dbReference type="PROSITE-ProRule" id="PRU00091"/>
    </source>
</evidence>
<dbReference type="Proteomes" id="UP000002279">
    <property type="component" value="Chromosome 5"/>
</dbReference>
<dbReference type="InterPro" id="IPR000306">
    <property type="entry name" value="Znf_FYVE"/>
</dbReference>
<evidence type="ECO:0000256" key="3">
    <source>
        <dbReference type="ARBA" id="ARBA00022833"/>
    </source>
</evidence>
<dbReference type="SMART" id="SM00064">
    <property type="entry name" value="FYVE"/>
    <property type="match status" value="2"/>
</dbReference>
<dbReference type="Ensembl" id="ENSOANT00000059044.1">
    <property type="protein sequence ID" value="ENSOANP00000040744.1"/>
    <property type="gene ID" value="ENSOANG00000039430.1"/>
</dbReference>
<dbReference type="GO" id="GO:0005545">
    <property type="term" value="F:1-phosphatidylinositol binding"/>
    <property type="evidence" value="ECO:0000318"/>
    <property type="project" value="GO_Central"/>
</dbReference>
<name>A0A6I8NJ69_ORNAN</name>
<reference evidence="6" key="2">
    <citation type="submission" date="2025-08" db="UniProtKB">
        <authorList>
            <consortium name="Ensembl"/>
        </authorList>
    </citation>
    <scope>IDENTIFICATION</scope>
    <source>
        <strain evidence="6">Glennie</strain>
    </source>
</reference>
<dbReference type="PANTHER" id="PTHR46624:SF2">
    <property type="entry name" value="SI:CH211-11N16.2-RELATED"/>
    <property type="match status" value="1"/>
</dbReference>
<keyword evidence="3" id="KW-0862">Zinc</keyword>
<reference evidence="6 7" key="1">
    <citation type="journal article" date="2008" name="Nature">
        <title>Genome analysis of the platypus reveals unique signatures of evolution.</title>
        <authorList>
            <person name="Warren W.C."/>
            <person name="Hillier L.W."/>
            <person name="Marshall Graves J.A."/>
            <person name="Birney E."/>
            <person name="Ponting C.P."/>
            <person name="Grutzner F."/>
            <person name="Belov K."/>
            <person name="Miller W."/>
            <person name="Clarke L."/>
            <person name="Chinwalla A.T."/>
            <person name="Yang S.P."/>
            <person name="Heger A."/>
            <person name="Locke D.P."/>
            <person name="Miethke P."/>
            <person name="Waters P.D."/>
            <person name="Veyrunes F."/>
            <person name="Fulton L."/>
            <person name="Fulton B."/>
            <person name="Graves T."/>
            <person name="Wallis J."/>
            <person name="Puente X.S."/>
            <person name="Lopez-Otin C."/>
            <person name="Ordonez G.R."/>
            <person name="Eichler E.E."/>
            <person name="Chen L."/>
            <person name="Cheng Z."/>
            <person name="Deakin J.E."/>
            <person name="Alsop A."/>
            <person name="Thompson K."/>
            <person name="Kirby P."/>
            <person name="Papenfuss A.T."/>
            <person name="Wakefield M.J."/>
            <person name="Olender T."/>
            <person name="Lancet D."/>
            <person name="Huttley G.A."/>
            <person name="Smit A.F."/>
            <person name="Pask A."/>
            <person name="Temple-Smith P."/>
            <person name="Batzer M.A."/>
            <person name="Walker J.A."/>
            <person name="Konkel M.K."/>
            <person name="Harris R.S."/>
            <person name="Whittington C.M."/>
            <person name="Wong E.S."/>
            <person name="Gemmell N.J."/>
            <person name="Buschiazzo E."/>
            <person name="Vargas Jentzsch I.M."/>
            <person name="Merkel A."/>
            <person name="Schmitz J."/>
            <person name="Zemann A."/>
            <person name="Churakov G."/>
            <person name="Kriegs J.O."/>
            <person name="Brosius J."/>
            <person name="Murchison E.P."/>
            <person name="Sachidanandam R."/>
            <person name="Smith C."/>
            <person name="Hannon G.J."/>
            <person name="Tsend-Ayush E."/>
            <person name="McMillan D."/>
            <person name="Attenborough R."/>
            <person name="Rens W."/>
            <person name="Ferguson-Smith M."/>
            <person name="Lefevre C.M."/>
            <person name="Sharp J.A."/>
            <person name="Nicholas K.R."/>
            <person name="Ray D.A."/>
            <person name="Kube M."/>
            <person name="Reinhardt R."/>
            <person name="Pringle T.H."/>
            <person name="Taylor J."/>
            <person name="Jones R.C."/>
            <person name="Nixon B."/>
            <person name="Dacheux J.L."/>
            <person name="Niwa H."/>
            <person name="Sekita Y."/>
            <person name="Huang X."/>
            <person name="Stark A."/>
            <person name="Kheradpour P."/>
            <person name="Kellis M."/>
            <person name="Flicek P."/>
            <person name="Chen Y."/>
            <person name="Webber C."/>
            <person name="Hardison R."/>
            <person name="Nelson J."/>
            <person name="Hallsworth-Pepin K."/>
            <person name="Delehaunty K."/>
            <person name="Markovic C."/>
            <person name="Minx P."/>
            <person name="Feng Y."/>
            <person name="Kremitzki C."/>
            <person name="Mitreva M."/>
            <person name="Glasscock J."/>
            <person name="Wylie T."/>
            <person name="Wohldmann P."/>
            <person name="Thiru P."/>
            <person name="Nhan M.N."/>
            <person name="Pohl C.S."/>
            <person name="Smith S.M."/>
            <person name="Hou S."/>
            <person name="Nefedov M."/>
            <person name="de Jong P.J."/>
            <person name="Renfree M.B."/>
            <person name="Mardis E.R."/>
            <person name="Wilson R.K."/>
        </authorList>
    </citation>
    <scope>NUCLEOTIDE SEQUENCE [LARGE SCALE GENOMIC DNA]</scope>
    <source>
        <strain evidence="6 7">Glennie</strain>
    </source>
</reference>
<evidence type="ECO:0000313" key="6">
    <source>
        <dbReference type="Ensembl" id="ENSOANP00000040744.1"/>
    </source>
</evidence>
<evidence type="ECO:0000256" key="2">
    <source>
        <dbReference type="ARBA" id="ARBA00022771"/>
    </source>
</evidence>